<dbReference type="Proteomes" id="UP000053283">
    <property type="component" value="Unassembled WGS sequence"/>
</dbReference>
<gene>
    <name evidence="2" type="ORF">Y956_03167</name>
</gene>
<dbReference type="EMBL" id="KL410287">
    <property type="protein sequence ID" value="KFQ95723.1"/>
    <property type="molecule type" value="Genomic_DNA"/>
</dbReference>
<organism evidence="2 3">
    <name type="scientific">Nipponia nippon</name>
    <name type="common">Crested ibis</name>
    <name type="synonym">Ibis nippon</name>
    <dbReference type="NCBI Taxonomy" id="128390"/>
    <lineage>
        <taxon>Eukaryota</taxon>
        <taxon>Metazoa</taxon>
        <taxon>Chordata</taxon>
        <taxon>Craniata</taxon>
        <taxon>Vertebrata</taxon>
        <taxon>Euteleostomi</taxon>
        <taxon>Archelosauria</taxon>
        <taxon>Archosauria</taxon>
        <taxon>Dinosauria</taxon>
        <taxon>Saurischia</taxon>
        <taxon>Theropoda</taxon>
        <taxon>Coelurosauria</taxon>
        <taxon>Aves</taxon>
        <taxon>Neognathae</taxon>
        <taxon>Neoaves</taxon>
        <taxon>Aequornithes</taxon>
        <taxon>Pelecaniformes</taxon>
        <taxon>Threskiornithidae</taxon>
        <taxon>Nipponia</taxon>
    </lineage>
</organism>
<feature type="non-terminal residue" evidence="2">
    <location>
        <position position="1"/>
    </location>
</feature>
<dbReference type="Pfam" id="PF18289">
    <property type="entry name" value="HU-CCDC81_euk_2"/>
    <property type="match status" value="1"/>
</dbReference>
<protein>
    <recommendedName>
        <fullName evidence="1">CCDC81 HU domain-containing protein</fullName>
    </recommendedName>
</protein>
<accession>A0A091W1L0</accession>
<evidence type="ECO:0000259" key="1">
    <source>
        <dbReference type="Pfam" id="PF18289"/>
    </source>
</evidence>
<evidence type="ECO:0000313" key="2">
    <source>
        <dbReference type="EMBL" id="KFQ95723.1"/>
    </source>
</evidence>
<dbReference type="AlphaFoldDB" id="A0A091W1L0"/>
<evidence type="ECO:0000313" key="3">
    <source>
        <dbReference type="Proteomes" id="UP000053283"/>
    </source>
</evidence>
<name>A0A091W1L0_NIPNI</name>
<proteinExistence type="predicted"/>
<keyword evidence="3" id="KW-1185">Reference proteome</keyword>
<dbReference type="InterPro" id="IPR040673">
    <property type="entry name" value="CCDC81_HU_dom_2"/>
</dbReference>
<sequence>GGFFTEELEVAKLIYAEAAFRLHIPEKKVWKCVEATMKVIAWALTEGKDFDFVFKNFGILVCRGRRVVMRFFEELLRDVDKSGVLADAFLQV</sequence>
<reference evidence="2 3" key="1">
    <citation type="submission" date="2014-04" db="EMBL/GenBank/DDBJ databases">
        <title>Genome evolution of avian class.</title>
        <authorList>
            <person name="Zhang G."/>
            <person name="Li C."/>
        </authorList>
    </citation>
    <scope>NUCLEOTIDE SEQUENCE [LARGE SCALE GENOMIC DNA]</scope>
    <source>
        <strain evidence="2">BGI_Y956</strain>
    </source>
</reference>
<feature type="non-terminal residue" evidence="2">
    <location>
        <position position="92"/>
    </location>
</feature>
<feature type="domain" description="CCDC81 HU" evidence="1">
    <location>
        <begin position="9"/>
        <end position="83"/>
    </location>
</feature>